<reference evidence="1" key="1">
    <citation type="submission" date="2020-10" db="EMBL/GenBank/DDBJ databases">
        <authorList>
            <person name="Gilroy R."/>
        </authorList>
    </citation>
    <scope>NUCLEOTIDE SEQUENCE</scope>
    <source>
        <strain evidence="1">6276</strain>
    </source>
</reference>
<reference evidence="1" key="2">
    <citation type="journal article" date="2021" name="PeerJ">
        <title>Extensive microbial diversity within the chicken gut microbiome revealed by metagenomics and culture.</title>
        <authorList>
            <person name="Gilroy R."/>
            <person name="Ravi A."/>
            <person name="Getino M."/>
            <person name="Pursley I."/>
            <person name="Horton D.L."/>
            <person name="Alikhan N.F."/>
            <person name="Baker D."/>
            <person name="Gharbi K."/>
            <person name="Hall N."/>
            <person name="Watson M."/>
            <person name="Adriaenssens E.M."/>
            <person name="Foster-Nyarko E."/>
            <person name="Jarju S."/>
            <person name="Secka A."/>
            <person name="Antonio M."/>
            <person name="Oren A."/>
            <person name="Chaudhuri R.R."/>
            <person name="La Ragione R."/>
            <person name="Hildebrand F."/>
            <person name="Pallen M.J."/>
        </authorList>
    </citation>
    <scope>NUCLEOTIDE SEQUENCE</scope>
    <source>
        <strain evidence="1">6276</strain>
    </source>
</reference>
<dbReference type="AlphaFoldDB" id="A0A9D1JP38"/>
<accession>A0A9D1JP38</accession>
<proteinExistence type="predicted"/>
<dbReference type="EMBL" id="DVIU01000281">
    <property type="protein sequence ID" value="HIS37671.1"/>
    <property type="molecule type" value="Genomic_DNA"/>
</dbReference>
<protein>
    <submittedName>
        <fullName evidence="1">Uncharacterized protein</fullName>
    </submittedName>
</protein>
<evidence type="ECO:0000313" key="2">
    <source>
        <dbReference type="Proteomes" id="UP000823928"/>
    </source>
</evidence>
<name>A0A9D1JP38_9BACT</name>
<organism evidence="1 2">
    <name type="scientific">Candidatus Scatousia excrementigallinarum</name>
    <dbReference type="NCBI Taxonomy" id="2840935"/>
    <lineage>
        <taxon>Bacteria</taxon>
        <taxon>Candidatus Scatousia</taxon>
    </lineage>
</organism>
<sequence>MTKMTEKLLKIGNRAIKKAQENNRKKGISNVYSINGKIVFQLPNGDITTQYNFS</sequence>
<comment type="caution">
    <text evidence="1">The sequence shown here is derived from an EMBL/GenBank/DDBJ whole genome shotgun (WGS) entry which is preliminary data.</text>
</comment>
<dbReference type="Proteomes" id="UP000823928">
    <property type="component" value="Unassembled WGS sequence"/>
</dbReference>
<evidence type="ECO:0000313" key="1">
    <source>
        <dbReference type="EMBL" id="HIS37671.1"/>
    </source>
</evidence>
<gene>
    <name evidence="1" type="ORF">IAC10_13785</name>
</gene>